<proteinExistence type="predicted"/>
<reference evidence="1 2" key="1">
    <citation type="submission" date="2019-05" db="EMBL/GenBank/DDBJ databases">
        <title>Another draft genome of Portunus trituberculatus and its Hox gene families provides insights of decapod evolution.</title>
        <authorList>
            <person name="Jeong J.-H."/>
            <person name="Song I."/>
            <person name="Kim S."/>
            <person name="Choi T."/>
            <person name="Kim D."/>
            <person name="Ryu S."/>
            <person name="Kim W."/>
        </authorList>
    </citation>
    <scope>NUCLEOTIDE SEQUENCE [LARGE SCALE GENOMIC DNA]</scope>
    <source>
        <tissue evidence="1">Muscle</tissue>
    </source>
</reference>
<evidence type="ECO:0000313" key="2">
    <source>
        <dbReference type="Proteomes" id="UP000324222"/>
    </source>
</evidence>
<dbReference type="AlphaFoldDB" id="A0A5B7HHQ4"/>
<dbReference type="Proteomes" id="UP000324222">
    <property type="component" value="Unassembled WGS sequence"/>
</dbReference>
<protein>
    <submittedName>
        <fullName evidence="1">Uncharacterized protein</fullName>
    </submittedName>
</protein>
<gene>
    <name evidence="1" type="ORF">E2C01_062588</name>
</gene>
<sequence>MMGEEVRRGILMEGRVEYKHKGWEGKRRKGRMEEGNAEADPIVFLGSNNSETSIDISRGQRCSWNISNGRSNKDIFTSPRHYHQCDSRW</sequence>
<keyword evidence="2" id="KW-1185">Reference proteome</keyword>
<name>A0A5B7HHQ4_PORTR</name>
<accession>A0A5B7HHQ4</accession>
<comment type="caution">
    <text evidence="1">The sequence shown here is derived from an EMBL/GenBank/DDBJ whole genome shotgun (WGS) entry which is preliminary data.</text>
</comment>
<organism evidence="1 2">
    <name type="scientific">Portunus trituberculatus</name>
    <name type="common">Swimming crab</name>
    <name type="synonym">Neptunus trituberculatus</name>
    <dbReference type="NCBI Taxonomy" id="210409"/>
    <lineage>
        <taxon>Eukaryota</taxon>
        <taxon>Metazoa</taxon>
        <taxon>Ecdysozoa</taxon>
        <taxon>Arthropoda</taxon>
        <taxon>Crustacea</taxon>
        <taxon>Multicrustacea</taxon>
        <taxon>Malacostraca</taxon>
        <taxon>Eumalacostraca</taxon>
        <taxon>Eucarida</taxon>
        <taxon>Decapoda</taxon>
        <taxon>Pleocyemata</taxon>
        <taxon>Brachyura</taxon>
        <taxon>Eubrachyura</taxon>
        <taxon>Portunoidea</taxon>
        <taxon>Portunidae</taxon>
        <taxon>Portuninae</taxon>
        <taxon>Portunus</taxon>
    </lineage>
</organism>
<dbReference type="EMBL" id="VSRR010027760">
    <property type="protein sequence ID" value="MPC68388.1"/>
    <property type="molecule type" value="Genomic_DNA"/>
</dbReference>
<evidence type="ECO:0000313" key="1">
    <source>
        <dbReference type="EMBL" id="MPC68388.1"/>
    </source>
</evidence>